<protein>
    <submittedName>
        <fullName evidence="2">CAZy families GT2 protein</fullName>
    </submittedName>
</protein>
<accession>A0A060BLR4</accession>
<dbReference type="AlphaFoldDB" id="A0A060BLR4"/>
<sequence length="103" mass="12072">MFDHNLKDLTSFVKKHNGYATREAIQLMLERYPSADAKDATIRGGVTKQARLKQVLRDKVYNRLPLSVGPIAYFLYRYVFLLGFLDGRKALTYHLLQGLWYRF</sequence>
<keyword evidence="1" id="KW-0472">Membrane</keyword>
<name>A0A060BLR4_9PSED</name>
<feature type="transmembrane region" description="Helical" evidence="1">
    <location>
        <begin position="64"/>
        <end position="85"/>
    </location>
</feature>
<evidence type="ECO:0000256" key="1">
    <source>
        <dbReference type="SAM" id="Phobius"/>
    </source>
</evidence>
<proteinExistence type="predicted"/>
<keyword evidence="1" id="KW-1133">Transmembrane helix</keyword>
<organism evidence="2">
    <name type="scientific">uncultured Pseudomonas sp</name>
    <dbReference type="NCBI Taxonomy" id="114707"/>
    <lineage>
        <taxon>Bacteria</taxon>
        <taxon>Pseudomonadati</taxon>
        <taxon>Pseudomonadota</taxon>
        <taxon>Gammaproteobacteria</taxon>
        <taxon>Pseudomonadales</taxon>
        <taxon>Pseudomonadaceae</taxon>
        <taxon>Pseudomonas</taxon>
        <taxon>environmental samples</taxon>
    </lineage>
</organism>
<feature type="non-terminal residue" evidence="2">
    <location>
        <position position="103"/>
    </location>
</feature>
<evidence type="ECO:0000313" key="2">
    <source>
        <dbReference type="EMBL" id="AIA83487.1"/>
    </source>
</evidence>
<keyword evidence="1" id="KW-0812">Transmembrane</keyword>
<reference evidence="2" key="1">
    <citation type="journal article" date="2013" name="Environ. Microbiol.">
        <title>Seasonally variable intestinal metagenomes of the red palm weevil (Rhynchophorus ferrugineus).</title>
        <authorList>
            <person name="Jia S."/>
            <person name="Zhang X."/>
            <person name="Zhang G."/>
            <person name="Yin A."/>
            <person name="Zhang S."/>
            <person name="Li F."/>
            <person name="Wang L."/>
            <person name="Zhao D."/>
            <person name="Yun Q."/>
            <person name="Tala"/>
            <person name="Wang J."/>
            <person name="Sun G."/>
            <person name="Baabdullah M."/>
            <person name="Yu X."/>
            <person name="Hu S."/>
            <person name="Al-Mssallem I.S."/>
            <person name="Yu J."/>
        </authorList>
    </citation>
    <scope>NUCLEOTIDE SEQUENCE</scope>
</reference>
<dbReference type="EMBL" id="KF116244">
    <property type="protein sequence ID" value="AIA83487.1"/>
    <property type="molecule type" value="Genomic_DNA"/>
</dbReference>